<keyword evidence="3" id="KW-1185">Reference proteome</keyword>
<evidence type="ECO:0000313" key="2">
    <source>
        <dbReference type="EMBL" id="NNV56264.1"/>
    </source>
</evidence>
<dbReference type="InterPro" id="IPR050407">
    <property type="entry name" value="Geranylgeranyl_reductase"/>
</dbReference>
<dbReference type="InterPro" id="IPR036188">
    <property type="entry name" value="FAD/NAD-bd_sf"/>
</dbReference>
<dbReference type="PANTHER" id="PTHR42685:SF22">
    <property type="entry name" value="CONDITIONED MEDIUM FACTOR RECEPTOR 1"/>
    <property type="match status" value="1"/>
</dbReference>
<dbReference type="RefSeq" id="WP_171608205.1">
    <property type="nucleotide sequence ID" value="NZ_WHPF01000008.1"/>
</dbReference>
<accession>A0A8J8FH57</accession>
<reference evidence="2" key="1">
    <citation type="submission" date="2019-10" db="EMBL/GenBank/DDBJ databases">
        <title>Draft genome sequence of Panacibacter sp. KCS-6.</title>
        <authorList>
            <person name="Yim K.J."/>
        </authorList>
    </citation>
    <scope>NUCLEOTIDE SEQUENCE</scope>
    <source>
        <strain evidence="2">KCS-6</strain>
    </source>
</reference>
<dbReference type="Gene3D" id="3.50.50.60">
    <property type="entry name" value="FAD/NAD(P)-binding domain"/>
    <property type="match status" value="1"/>
</dbReference>
<dbReference type="InterPro" id="IPR002938">
    <property type="entry name" value="FAD-bd"/>
</dbReference>
<evidence type="ECO:0000259" key="1">
    <source>
        <dbReference type="Pfam" id="PF01494"/>
    </source>
</evidence>
<dbReference type="GO" id="GO:0071949">
    <property type="term" value="F:FAD binding"/>
    <property type="evidence" value="ECO:0007669"/>
    <property type="project" value="InterPro"/>
</dbReference>
<dbReference type="PRINTS" id="PR00420">
    <property type="entry name" value="RNGMNOXGNASE"/>
</dbReference>
<protein>
    <submittedName>
        <fullName evidence="2">FAD-binding protein</fullName>
    </submittedName>
</protein>
<dbReference type="PANTHER" id="PTHR42685">
    <property type="entry name" value="GERANYLGERANYL DIPHOSPHATE REDUCTASE"/>
    <property type="match status" value="1"/>
</dbReference>
<dbReference type="SUPFAM" id="SSF51905">
    <property type="entry name" value="FAD/NAD(P)-binding domain"/>
    <property type="match status" value="1"/>
</dbReference>
<comment type="caution">
    <text evidence="2">The sequence shown here is derived from an EMBL/GenBank/DDBJ whole genome shotgun (WGS) entry which is preliminary data.</text>
</comment>
<dbReference type="EMBL" id="WHPF01000008">
    <property type="protein sequence ID" value="NNV56264.1"/>
    <property type="molecule type" value="Genomic_DNA"/>
</dbReference>
<proteinExistence type="predicted"/>
<evidence type="ECO:0000313" key="3">
    <source>
        <dbReference type="Proteomes" id="UP000598971"/>
    </source>
</evidence>
<sequence>MPNANNVYDVAITGGGLAGLTLAIQCADAGYSVILFEKEQYPFHKVCGEYISMESYQFLERCGVDLQQYQVPHINALQLTDVGGHIYSFTLPLGGFGISRYTLDNALYQIAINKGVEICTNTKVTDITYNNFFTLQTTAGIFTSKVAAGAFGKRSNLDVKWKRNFTTQKPDKLNNYVGVKYHIKYAFPSNTIALHNFKNGYCGISNIENDTCCLCYLTTADNLKQHNNSIQQMEEQLLWQNPALKTIFTNATMLYNEPLAISQISFAKKQQVENHVLMIGDAAGSITPLCGNGMSMAMHAGKLAFEQINNYLKGAITLQHMENNYTANWQQQFSRRLWIGRNVQRLFGNNTSTAIFLSAMHKMPWLASKIISATHGNTY</sequence>
<dbReference type="Proteomes" id="UP000598971">
    <property type="component" value="Unassembled WGS sequence"/>
</dbReference>
<name>A0A8J8FH57_9BACT</name>
<gene>
    <name evidence="2" type="ORF">GD597_12400</name>
</gene>
<dbReference type="Pfam" id="PF01494">
    <property type="entry name" value="FAD_binding_3"/>
    <property type="match status" value="1"/>
</dbReference>
<organism evidence="2 3">
    <name type="scientific">Limnovirga soli</name>
    <dbReference type="NCBI Taxonomy" id="2656915"/>
    <lineage>
        <taxon>Bacteria</taxon>
        <taxon>Pseudomonadati</taxon>
        <taxon>Bacteroidota</taxon>
        <taxon>Chitinophagia</taxon>
        <taxon>Chitinophagales</taxon>
        <taxon>Chitinophagaceae</taxon>
        <taxon>Limnovirga</taxon>
    </lineage>
</organism>
<feature type="domain" description="FAD-binding" evidence="1">
    <location>
        <begin position="8"/>
        <end position="309"/>
    </location>
</feature>
<dbReference type="AlphaFoldDB" id="A0A8J8FH57"/>